<dbReference type="AlphaFoldDB" id="A0A3M7QZS2"/>
<sequence length="126" mass="14784">MDYCLISNISQATKTTKDSLIQCTHMKICNYLKNIYLKPLNNRVNRIKTKIPFNNVTIFERTEELLSVEKPNPIPLIFRPNFLDYENYISAKITFFIVEISDTILPTSMVNLSERSKWFGTDIFPR</sequence>
<comment type="caution">
    <text evidence="1">The sequence shown here is derived from an EMBL/GenBank/DDBJ whole genome shotgun (WGS) entry which is preliminary data.</text>
</comment>
<proteinExistence type="predicted"/>
<dbReference type="Proteomes" id="UP000276133">
    <property type="component" value="Unassembled WGS sequence"/>
</dbReference>
<evidence type="ECO:0000313" key="2">
    <source>
        <dbReference type="Proteomes" id="UP000276133"/>
    </source>
</evidence>
<accession>A0A3M7QZS2</accession>
<name>A0A3M7QZS2_BRAPC</name>
<organism evidence="1 2">
    <name type="scientific">Brachionus plicatilis</name>
    <name type="common">Marine rotifer</name>
    <name type="synonym">Brachionus muelleri</name>
    <dbReference type="NCBI Taxonomy" id="10195"/>
    <lineage>
        <taxon>Eukaryota</taxon>
        <taxon>Metazoa</taxon>
        <taxon>Spiralia</taxon>
        <taxon>Gnathifera</taxon>
        <taxon>Rotifera</taxon>
        <taxon>Eurotatoria</taxon>
        <taxon>Monogononta</taxon>
        <taxon>Pseudotrocha</taxon>
        <taxon>Ploima</taxon>
        <taxon>Brachionidae</taxon>
        <taxon>Brachionus</taxon>
    </lineage>
</organism>
<evidence type="ECO:0000313" key="1">
    <source>
        <dbReference type="EMBL" id="RNA16816.1"/>
    </source>
</evidence>
<dbReference type="EMBL" id="REGN01004617">
    <property type="protein sequence ID" value="RNA16816.1"/>
    <property type="molecule type" value="Genomic_DNA"/>
</dbReference>
<protein>
    <submittedName>
        <fullName evidence="1">Uncharacterized protein</fullName>
    </submittedName>
</protein>
<reference evidence="1 2" key="1">
    <citation type="journal article" date="2018" name="Sci. Rep.">
        <title>Genomic signatures of local adaptation to the degree of environmental predictability in rotifers.</title>
        <authorList>
            <person name="Franch-Gras L."/>
            <person name="Hahn C."/>
            <person name="Garcia-Roger E.M."/>
            <person name="Carmona M.J."/>
            <person name="Serra M."/>
            <person name="Gomez A."/>
        </authorList>
    </citation>
    <scope>NUCLEOTIDE SEQUENCE [LARGE SCALE GENOMIC DNA]</scope>
    <source>
        <strain evidence="1">HYR1</strain>
    </source>
</reference>
<keyword evidence="2" id="KW-1185">Reference proteome</keyword>
<gene>
    <name evidence="1" type="ORF">BpHYR1_050191</name>
</gene>